<sequence length="159" mass="16539">AWNGGRDAAQALVVRYNQLFAERTTAWAAQTPPGSGVFVVGDIGGFVEATLGSTAITGALGIASTTSACVTGLDTGSLGALVRSAASLDCDGTCDDPSTHYFFDALHPGEHVHRLFGYYSQELIEAARANATDSPSEAEVIALVEKYKLGTPVPRPVHT</sequence>
<dbReference type="Proteomes" id="UP001143981">
    <property type="component" value="Unassembled WGS sequence"/>
</dbReference>
<reference evidence="1" key="1">
    <citation type="submission" date="2022-07" db="EMBL/GenBank/DDBJ databases">
        <title>Phylogenomic reconstructions and comparative analyses of Kickxellomycotina fungi.</title>
        <authorList>
            <person name="Reynolds N.K."/>
            <person name="Stajich J.E."/>
            <person name="Barry K."/>
            <person name="Grigoriev I.V."/>
            <person name="Crous P."/>
            <person name="Smith M.E."/>
        </authorList>
    </citation>
    <scope>NUCLEOTIDE SEQUENCE</scope>
    <source>
        <strain evidence="1">BCRC 34381</strain>
    </source>
</reference>
<dbReference type="OrthoDB" id="1600564at2759"/>
<evidence type="ECO:0000313" key="1">
    <source>
        <dbReference type="EMBL" id="KAJ1727218.1"/>
    </source>
</evidence>
<keyword evidence="2" id="KW-1185">Reference proteome</keyword>
<dbReference type="EMBL" id="JANBOI010001179">
    <property type="protein sequence ID" value="KAJ1727218.1"/>
    <property type="molecule type" value="Genomic_DNA"/>
</dbReference>
<protein>
    <recommendedName>
        <fullName evidence="3">Carbohydrate esterase family 16 protein</fullName>
    </recommendedName>
</protein>
<feature type="non-terminal residue" evidence="1">
    <location>
        <position position="1"/>
    </location>
</feature>
<evidence type="ECO:0000313" key="2">
    <source>
        <dbReference type="Proteomes" id="UP001143981"/>
    </source>
</evidence>
<name>A0A9W8CX05_9FUNG</name>
<dbReference type="Gene3D" id="3.40.50.1110">
    <property type="entry name" value="SGNH hydrolase"/>
    <property type="match status" value="1"/>
</dbReference>
<comment type="caution">
    <text evidence="1">The sequence shown here is derived from an EMBL/GenBank/DDBJ whole genome shotgun (WGS) entry which is preliminary data.</text>
</comment>
<dbReference type="InterPro" id="IPR036514">
    <property type="entry name" value="SGNH_hydro_sf"/>
</dbReference>
<organism evidence="1 2">
    <name type="scientific">Coemansia biformis</name>
    <dbReference type="NCBI Taxonomy" id="1286918"/>
    <lineage>
        <taxon>Eukaryota</taxon>
        <taxon>Fungi</taxon>
        <taxon>Fungi incertae sedis</taxon>
        <taxon>Zoopagomycota</taxon>
        <taxon>Kickxellomycotina</taxon>
        <taxon>Kickxellomycetes</taxon>
        <taxon>Kickxellales</taxon>
        <taxon>Kickxellaceae</taxon>
        <taxon>Coemansia</taxon>
    </lineage>
</organism>
<proteinExistence type="predicted"/>
<evidence type="ECO:0008006" key="3">
    <source>
        <dbReference type="Google" id="ProtNLM"/>
    </source>
</evidence>
<accession>A0A9W8CX05</accession>
<dbReference type="AlphaFoldDB" id="A0A9W8CX05"/>
<gene>
    <name evidence="1" type="ORF">LPJ61_004691</name>
</gene>